<feature type="region of interest" description="Disordered" evidence="1">
    <location>
        <begin position="1"/>
        <end position="44"/>
    </location>
</feature>
<gene>
    <name evidence="2" type="ORF">SISNIDRAFT_493879</name>
</gene>
<proteinExistence type="predicted"/>
<feature type="compositionally biased region" description="Low complexity" evidence="1">
    <location>
        <begin position="1"/>
        <end position="17"/>
    </location>
</feature>
<feature type="non-terminal residue" evidence="2">
    <location>
        <position position="129"/>
    </location>
</feature>
<organism evidence="2 3">
    <name type="scientific">Sistotremastrum niveocremeum HHB9708</name>
    <dbReference type="NCBI Taxonomy" id="1314777"/>
    <lineage>
        <taxon>Eukaryota</taxon>
        <taxon>Fungi</taxon>
        <taxon>Dikarya</taxon>
        <taxon>Basidiomycota</taxon>
        <taxon>Agaricomycotina</taxon>
        <taxon>Agaricomycetes</taxon>
        <taxon>Sistotremastrales</taxon>
        <taxon>Sistotremastraceae</taxon>
        <taxon>Sertulicium</taxon>
        <taxon>Sertulicium niveocremeum</taxon>
    </lineage>
</organism>
<dbReference type="EMBL" id="KV419399">
    <property type="protein sequence ID" value="KZS96312.1"/>
    <property type="molecule type" value="Genomic_DNA"/>
</dbReference>
<evidence type="ECO:0000313" key="2">
    <source>
        <dbReference type="EMBL" id="KZS96312.1"/>
    </source>
</evidence>
<name>A0A164XUU4_9AGAM</name>
<dbReference type="OrthoDB" id="3224400at2759"/>
<evidence type="ECO:0000256" key="1">
    <source>
        <dbReference type="SAM" id="MobiDB-lite"/>
    </source>
</evidence>
<reference evidence="2 3" key="1">
    <citation type="journal article" date="2016" name="Mol. Biol. Evol.">
        <title>Comparative Genomics of Early-Diverging Mushroom-Forming Fungi Provides Insights into the Origins of Lignocellulose Decay Capabilities.</title>
        <authorList>
            <person name="Nagy L.G."/>
            <person name="Riley R."/>
            <person name="Tritt A."/>
            <person name="Adam C."/>
            <person name="Daum C."/>
            <person name="Floudas D."/>
            <person name="Sun H."/>
            <person name="Yadav J.S."/>
            <person name="Pangilinan J."/>
            <person name="Larsson K.H."/>
            <person name="Matsuura K."/>
            <person name="Barry K."/>
            <person name="Labutti K."/>
            <person name="Kuo R."/>
            <person name="Ohm R.A."/>
            <person name="Bhattacharya S.S."/>
            <person name="Shirouzu T."/>
            <person name="Yoshinaga Y."/>
            <person name="Martin F.M."/>
            <person name="Grigoriev I.V."/>
            <person name="Hibbett D.S."/>
        </authorList>
    </citation>
    <scope>NUCLEOTIDE SEQUENCE [LARGE SCALE GENOMIC DNA]</scope>
    <source>
        <strain evidence="2 3">HHB9708</strain>
    </source>
</reference>
<feature type="compositionally biased region" description="Basic and acidic residues" evidence="1">
    <location>
        <begin position="23"/>
        <end position="32"/>
    </location>
</feature>
<protein>
    <submittedName>
        <fullName evidence="2">Uncharacterized protein</fullName>
    </submittedName>
</protein>
<sequence length="129" mass="14383">MMETQTTAGSTQGSTPPVSQNNQKKESIEETLSKPFTPLDPDAITQKYDNDYQLGASFEADLTLRLLELIAATRVWANSRPNIETERHGNQLVDEIKGVQSAEAEQDRLRQRLLQFVQHIKSALAALTS</sequence>
<keyword evidence="3" id="KW-1185">Reference proteome</keyword>
<dbReference type="Proteomes" id="UP000076722">
    <property type="component" value="Unassembled WGS sequence"/>
</dbReference>
<dbReference type="AlphaFoldDB" id="A0A164XUU4"/>
<accession>A0A164XUU4</accession>
<evidence type="ECO:0000313" key="3">
    <source>
        <dbReference type="Proteomes" id="UP000076722"/>
    </source>
</evidence>